<evidence type="ECO:0000256" key="13">
    <source>
        <dbReference type="ARBA" id="ARBA00023180"/>
    </source>
</evidence>
<dbReference type="CDD" id="cd00054">
    <property type="entry name" value="EGF_CA"/>
    <property type="match status" value="1"/>
</dbReference>
<dbReference type="PROSITE" id="PS01186">
    <property type="entry name" value="EGF_2"/>
    <property type="match status" value="1"/>
</dbReference>
<keyword evidence="8" id="KW-0744">Spermatogenesis</keyword>
<feature type="chain" id="PRO_5009619148" description="Protein cueball" evidence="18">
    <location>
        <begin position="26"/>
        <end position="608"/>
    </location>
</feature>
<evidence type="ECO:0000256" key="1">
    <source>
        <dbReference type="ARBA" id="ARBA00004251"/>
    </source>
</evidence>
<dbReference type="GO" id="GO:0005886">
    <property type="term" value="C:plasma membrane"/>
    <property type="evidence" value="ECO:0007669"/>
    <property type="project" value="UniProtKB-SubCell"/>
</dbReference>
<keyword evidence="3 16" id="KW-0245">EGF-like domain</keyword>
<dbReference type="PANTHER" id="PTHR46513:SF42">
    <property type="entry name" value="PROTEIN CUEBALL"/>
    <property type="match status" value="1"/>
</dbReference>
<keyword evidence="21" id="KW-1185">Reference proteome</keyword>
<dbReference type="InterPro" id="IPR000742">
    <property type="entry name" value="EGF"/>
</dbReference>
<evidence type="ECO:0000256" key="10">
    <source>
        <dbReference type="ARBA" id="ARBA00022989"/>
    </source>
</evidence>
<dbReference type="InterPro" id="IPR000033">
    <property type="entry name" value="LDLR_classB_rpt"/>
</dbReference>
<dbReference type="PROSITE" id="PS50026">
    <property type="entry name" value="EGF_3"/>
    <property type="match status" value="2"/>
</dbReference>
<feature type="disulfide bond" evidence="16">
    <location>
        <begin position="365"/>
        <end position="375"/>
    </location>
</feature>
<accession>A0A1J1IS85</accession>
<keyword evidence="4 17" id="KW-0812">Transmembrane</keyword>
<comment type="similarity">
    <text evidence="14">Belongs to the cueball family.</text>
</comment>
<name>A0A1J1IS85_9DIPT</name>
<dbReference type="Gene3D" id="2.120.10.30">
    <property type="entry name" value="TolB, C-terminal domain"/>
    <property type="match status" value="1"/>
</dbReference>
<evidence type="ECO:0000256" key="7">
    <source>
        <dbReference type="ARBA" id="ARBA00022782"/>
    </source>
</evidence>
<keyword evidence="6" id="KW-0677">Repeat</keyword>
<keyword evidence="5 18" id="KW-0732">Signal</keyword>
<dbReference type="SUPFAM" id="SSF57196">
    <property type="entry name" value="EGF/Laminin"/>
    <property type="match status" value="2"/>
</dbReference>
<dbReference type="InterPro" id="IPR050778">
    <property type="entry name" value="Cueball_EGF_LRP_Nidogen"/>
</dbReference>
<keyword evidence="7" id="KW-0221">Differentiation</keyword>
<keyword evidence="10 17" id="KW-1133">Transmembrane helix</keyword>
<evidence type="ECO:0000256" key="6">
    <source>
        <dbReference type="ARBA" id="ARBA00022737"/>
    </source>
</evidence>
<evidence type="ECO:0000256" key="2">
    <source>
        <dbReference type="ARBA" id="ARBA00022475"/>
    </source>
</evidence>
<sequence>MTNNLVFNKKILVLLVLLCIQKVTSFWEFAVCTKEKIIFYDDKWSLLETSVRKDGLEHLKSISYDAVNDVFYFTDRKHPQTSIFSLKVKNDTTFLTTPLVARSENEVIQDLVYDFHDDALYWSDSGNKKIVKLIFDRSKNLKFHQETFLNVDGDLAGLELDSCQRNLYYTIVTENNPSINVVSLDTTKVAKPISFGNKDHYKPTAIAMDHQKRRLYVADVRNYNSYSIDSMAADGSDFRTEISKEFKMPRSVAVDSEYVYYVEGNDHELRRFVKDSNKKASEKLKELPFDPSDIIIRSNFFTDLDPQLCKVSQKKIEQVKKEIENQAQKENLNKMCLHGGTLDMTTSNCMCMENFDGDYCEINLCYNFCLNGGECSMNRNEISQRFEAKCSCKKGYTGEHCEVDVCSNYCLNDGKCSIDLNKKPKCSCGAKSSGSRCENLQDDSSSVLIKSPTTTTTKVPESLSIHEGVPEILSLEAEEHPEILSCTPNSINITYVILGVCLTISLLLFLIILVVIKKVNGPTRPKIRKKYVVHKNIEPLTYRPTTEQCEVIIEDCCNMNICETPCFDPKVLQQEINEGNISVKLTSSKKCSSKEDKQDLLKNMEYNQ</sequence>
<evidence type="ECO:0000313" key="20">
    <source>
        <dbReference type="EMBL" id="CRL01966.1"/>
    </source>
</evidence>
<dbReference type="Proteomes" id="UP000183832">
    <property type="component" value="Unassembled WGS sequence"/>
</dbReference>
<dbReference type="GO" id="GO:0060070">
    <property type="term" value="P:canonical Wnt signaling pathway"/>
    <property type="evidence" value="ECO:0007669"/>
    <property type="project" value="TreeGrafter"/>
</dbReference>
<feature type="domain" description="EGF-like" evidence="19">
    <location>
        <begin position="403"/>
        <end position="438"/>
    </location>
</feature>
<evidence type="ECO:0000256" key="8">
    <source>
        <dbReference type="ARBA" id="ARBA00022871"/>
    </source>
</evidence>
<dbReference type="GO" id="GO:0007283">
    <property type="term" value="P:spermatogenesis"/>
    <property type="evidence" value="ECO:0007669"/>
    <property type="project" value="UniProtKB-KW"/>
</dbReference>
<feature type="domain" description="EGF-like" evidence="19">
    <location>
        <begin position="361"/>
        <end position="402"/>
    </location>
</feature>
<evidence type="ECO:0000256" key="11">
    <source>
        <dbReference type="ARBA" id="ARBA00023136"/>
    </source>
</evidence>
<evidence type="ECO:0000256" key="3">
    <source>
        <dbReference type="ARBA" id="ARBA00022536"/>
    </source>
</evidence>
<evidence type="ECO:0000256" key="14">
    <source>
        <dbReference type="ARBA" id="ARBA00038070"/>
    </source>
</evidence>
<feature type="disulfide bond" evidence="16">
    <location>
        <begin position="428"/>
        <end position="437"/>
    </location>
</feature>
<evidence type="ECO:0000256" key="16">
    <source>
        <dbReference type="PROSITE-ProRule" id="PRU00076"/>
    </source>
</evidence>
<dbReference type="SMART" id="SM00135">
    <property type="entry name" value="LY"/>
    <property type="match status" value="4"/>
</dbReference>
<feature type="disulfide bond" evidence="16">
    <location>
        <begin position="392"/>
        <end position="401"/>
    </location>
</feature>
<feature type="disulfide bond" evidence="16">
    <location>
        <begin position="406"/>
        <end position="416"/>
    </location>
</feature>
<keyword evidence="9" id="KW-0896">Oogenesis</keyword>
<evidence type="ECO:0000256" key="4">
    <source>
        <dbReference type="ARBA" id="ARBA00022692"/>
    </source>
</evidence>
<dbReference type="STRING" id="568069.A0A1J1IS85"/>
<evidence type="ECO:0000256" key="15">
    <source>
        <dbReference type="ARBA" id="ARBA00040020"/>
    </source>
</evidence>
<dbReference type="Gene3D" id="2.10.25.10">
    <property type="entry name" value="Laminin"/>
    <property type="match status" value="2"/>
</dbReference>
<evidence type="ECO:0000313" key="21">
    <source>
        <dbReference type="Proteomes" id="UP000183832"/>
    </source>
</evidence>
<protein>
    <recommendedName>
        <fullName evidence="15">Protein cueball</fullName>
    </recommendedName>
</protein>
<evidence type="ECO:0000256" key="5">
    <source>
        <dbReference type="ARBA" id="ARBA00022729"/>
    </source>
</evidence>
<dbReference type="AlphaFoldDB" id="A0A1J1IS85"/>
<keyword evidence="12 16" id="KW-1015">Disulfide bond</keyword>
<evidence type="ECO:0000256" key="9">
    <source>
        <dbReference type="ARBA" id="ARBA00022943"/>
    </source>
</evidence>
<dbReference type="GO" id="GO:0048477">
    <property type="term" value="P:oogenesis"/>
    <property type="evidence" value="ECO:0007669"/>
    <property type="project" value="UniProtKB-KW"/>
</dbReference>
<gene>
    <name evidence="20" type="primary">putative Protein cueball</name>
    <name evidence="20" type="ORF">CLUMA_CG015324</name>
</gene>
<dbReference type="GO" id="GO:0017147">
    <property type="term" value="F:Wnt-protein binding"/>
    <property type="evidence" value="ECO:0007669"/>
    <property type="project" value="TreeGrafter"/>
</dbReference>
<reference evidence="20 21" key="1">
    <citation type="submission" date="2015-04" db="EMBL/GenBank/DDBJ databases">
        <authorList>
            <person name="Syromyatnikov M.Y."/>
            <person name="Popov V.N."/>
        </authorList>
    </citation>
    <scope>NUCLEOTIDE SEQUENCE [LARGE SCALE GENOMIC DNA]</scope>
</reference>
<feature type="transmembrane region" description="Helical" evidence="17">
    <location>
        <begin position="493"/>
        <end position="516"/>
    </location>
</feature>
<dbReference type="PANTHER" id="PTHR46513">
    <property type="entry name" value="VITELLOGENIN RECEPTOR-LIKE PROTEIN-RELATED-RELATED"/>
    <property type="match status" value="1"/>
</dbReference>
<organism evidence="20 21">
    <name type="scientific">Clunio marinus</name>
    <dbReference type="NCBI Taxonomy" id="568069"/>
    <lineage>
        <taxon>Eukaryota</taxon>
        <taxon>Metazoa</taxon>
        <taxon>Ecdysozoa</taxon>
        <taxon>Arthropoda</taxon>
        <taxon>Hexapoda</taxon>
        <taxon>Insecta</taxon>
        <taxon>Pterygota</taxon>
        <taxon>Neoptera</taxon>
        <taxon>Endopterygota</taxon>
        <taxon>Diptera</taxon>
        <taxon>Nematocera</taxon>
        <taxon>Chironomoidea</taxon>
        <taxon>Chironomidae</taxon>
        <taxon>Clunio</taxon>
    </lineage>
</organism>
<dbReference type="PROSITE" id="PS00022">
    <property type="entry name" value="EGF_1"/>
    <property type="match status" value="2"/>
</dbReference>
<evidence type="ECO:0000256" key="17">
    <source>
        <dbReference type="SAM" id="Phobius"/>
    </source>
</evidence>
<dbReference type="EMBL" id="CVRI01000057">
    <property type="protein sequence ID" value="CRL01966.1"/>
    <property type="molecule type" value="Genomic_DNA"/>
</dbReference>
<keyword evidence="2" id="KW-1003">Cell membrane</keyword>
<dbReference type="OrthoDB" id="382013at2759"/>
<keyword evidence="13" id="KW-0325">Glycoprotein</keyword>
<feature type="signal peptide" evidence="18">
    <location>
        <begin position="1"/>
        <end position="25"/>
    </location>
</feature>
<proteinExistence type="inferred from homology"/>
<dbReference type="SUPFAM" id="SSF63825">
    <property type="entry name" value="YWTD domain"/>
    <property type="match status" value="1"/>
</dbReference>
<comment type="caution">
    <text evidence="16">Lacks conserved residue(s) required for the propagation of feature annotation.</text>
</comment>
<comment type="subcellular location">
    <subcellularLocation>
        <location evidence="1">Cell membrane</location>
        <topology evidence="1">Single-pass type I membrane protein</topology>
    </subcellularLocation>
</comment>
<keyword evidence="11 17" id="KW-0472">Membrane</keyword>
<evidence type="ECO:0000256" key="12">
    <source>
        <dbReference type="ARBA" id="ARBA00023157"/>
    </source>
</evidence>
<dbReference type="SMART" id="SM00181">
    <property type="entry name" value="EGF"/>
    <property type="match status" value="3"/>
</dbReference>
<evidence type="ECO:0000256" key="18">
    <source>
        <dbReference type="SAM" id="SignalP"/>
    </source>
</evidence>
<dbReference type="GO" id="GO:0042813">
    <property type="term" value="F:Wnt receptor activity"/>
    <property type="evidence" value="ECO:0007669"/>
    <property type="project" value="TreeGrafter"/>
</dbReference>
<evidence type="ECO:0000259" key="19">
    <source>
        <dbReference type="PROSITE" id="PS50026"/>
    </source>
</evidence>
<dbReference type="InterPro" id="IPR011042">
    <property type="entry name" value="6-blade_b-propeller_TolB-like"/>
</dbReference>